<protein>
    <submittedName>
        <fullName evidence="2">Uncharacterized protein</fullName>
    </submittedName>
</protein>
<accession>A0A3V4SGV1</accession>
<sequence length="74" mass="7971">MTINNLTDGDCGICANCAPQINGGSGFKNCAEAHAAQLEEDEMSPMEEIECDVCGFISTDPEGMHYCYEDNSND</sequence>
<comment type="caution">
    <text evidence="2">The sequence shown here is derived from an EMBL/GenBank/DDBJ whole genome shotgun (WGS) entry which is preliminary data.</text>
</comment>
<proteinExistence type="predicted"/>
<dbReference type="AlphaFoldDB" id="A0A3V4SGV1"/>
<organism evidence="2">
    <name type="scientific">Salmonella enterica subsp. enterica serovar Altona</name>
    <dbReference type="NCBI Taxonomy" id="1151173"/>
    <lineage>
        <taxon>Bacteria</taxon>
        <taxon>Pseudomonadati</taxon>
        <taxon>Pseudomonadota</taxon>
        <taxon>Gammaproteobacteria</taxon>
        <taxon>Enterobacterales</taxon>
        <taxon>Enterobacteriaceae</taxon>
        <taxon>Salmonella</taxon>
    </lineage>
</organism>
<gene>
    <name evidence="1" type="ORF">A3Z14_05565</name>
    <name evidence="2" type="ORF">CB082_02870</name>
</gene>
<dbReference type="RefSeq" id="WP_116525927.1">
    <property type="nucleotide sequence ID" value="NZ_JADDHZ010000008.1"/>
</dbReference>
<evidence type="ECO:0000313" key="1">
    <source>
        <dbReference type="EMBL" id="ECT5876411.1"/>
    </source>
</evidence>
<name>A0A3V4SGV1_SALET</name>
<reference evidence="2" key="2">
    <citation type="submission" date="2018-07" db="EMBL/GenBank/DDBJ databases">
        <authorList>
            <consortium name="GenomeTrakr network: Whole genome sequencing for foodborne pathogen traceback"/>
        </authorList>
    </citation>
    <scope>NUCLEOTIDE SEQUENCE</scope>
    <source>
        <strain evidence="2">FSIS1701107</strain>
    </source>
</reference>
<evidence type="ECO:0000313" key="2">
    <source>
        <dbReference type="EMBL" id="EDH5176356.1"/>
    </source>
</evidence>
<reference evidence="1" key="1">
    <citation type="submission" date="2018-07" db="EMBL/GenBank/DDBJ databases">
        <authorList>
            <consortium name="NARMS: The National Antimicrobial Resistance Monitoring System"/>
        </authorList>
    </citation>
    <scope>NUCLEOTIDE SEQUENCE</scope>
    <source>
        <strain evidence="1">CVM N57113F</strain>
    </source>
</reference>
<dbReference type="EMBL" id="AAMHXE010000001">
    <property type="protein sequence ID" value="EDH5176356.1"/>
    <property type="molecule type" value="Genomic_DNA"/>
</dbReference>
<dbReference type="EMBL" id="AAKNFY010000002">
    <property type="protein sequence ID" value="ECT5876411.1"/>
    <property type="molecule type" value="Genomic_DNA"/>
</dbReference>